<keyword evidence="3" id="KW-0045">Antibiotic biosynthesis</keyword>
<gene>
    <name evidence="5" type="ORF">XPG1_3240</name>
</gene>
<dbReference type="HOGENOM" id="CLU_487399_0_0_6"/>
<dbReference type="SUPFAM" id="SSF51197">
    <property type="entry name" value="Clavaminate synthase-like"/>
    <property type="match status" value="1"/>
</dbReference>
<evidence type="ECO:0000256" key="3">
    <source>
        <dbReference type="ARBA" id="ARBA00023194"/>
    </source>
</evidence>
<evidence type="ECO:0000313" key="6">
    <source>
        <dbReference type="Proteomes" id="UP000032735"/>
    </source>
</evidence>
<evidence type="ECO:0000256" key="1">
    <source>
        <dbReference type="ARBA" id="ARBA00001954"/>
    </source>
</evidence>
<keyword evidence="2 5" id="KW-0560">Oxidoreductase</keyword>
<evidence type="ECO:0000256" key="2">
    <source>
        <dbReference type="ARBA" id="ARBA00023002"/>
    </source>
</evidence>
<dbReference type="GO" id="GO:0017000">
    <property type="term" value="P:antibiotic biosynthetic process"/>
    <property type="evidence" value="ECO:0007669"/>
    <property type="project" value="UniProtKB-KW"/>
</dbReference>
<dbReference type="Gene3D" id="3.60.130.10">
    <property type="entry name" value="Clavaminate synthase-like"/>
    <property type="match status" value="1"/>
</dbReference>
<dbReference type="OrthoDB" id="480112at2"/>
<feature type="domain" description="TauD/TfdA-like" evidence="4">
    <location>
        <begin position="342"/>
        <end position="533"/>
    </location>
</feature>
<dbReference type="PANTHER" id="PTHR10696">
    <property type="entry name" value="GAMMA-BUTYROBETAINE HYDROXYLASE-RELATED"/>
    <property type="match status" value="1"/>
</dbReference>
<evidence type="ECO:0000313" key="5">
    <source>
        <dbReference type="EMBL" id="CDG22876.1"/>
    </source>
</evidence>
<dbReference type="EC" id="1.14.11.21" evidence="5"/>
<dbReference type="Proteomes" id="UP000032735">
    <property type="component" value="Chromosome"/>
</dbReference>
<dbReference type="InterPro" id="IPR050411">
    <property type="entry name" value="AlphaKG_dependent_hydroxylases"/>
</dbReference>
<dbReference type="InterPro" id="IPR003819">
    <property type="entry name" value="TauD/TfdA-like"/>
</dbReference>
<dbReference type="KEGG" id="xpo:XPG1_3240"/>
<proteinExistence type="predicted"/>
<dbReference type="AlphaFoldDB" id="A0A068R7I6"/>
<dbReference type="RefSeq" id="WP_045959718.1">
    <property type="nucleotide sequence ID" value="NZ_FO704551.1"/>
</dbReference>
<dbReference type="PANTHER" id="PTHR10696:SF56">
    <property type="entry name" value="TAUD_TFDA-LIKE DOMAIN-CONTAINING PROTEIN"/>
    <property type="match status" value="1"/>
</dbReference>
<dbReference type="InterPro" id="IPR042098">
    <property type="entry name" value="TauD-like_sf"/>
</dbReference>
<reference evidence="5 6" key="1">
    <citation type="submission" date="2013-07" db="EMBL/GenBank/DDBJ databases">
        <authorList>
            <person name="Genoscope - CEA"/>
        </authorList>
    </citation>
    <scope>NUCLEOTIDE SEQUENCE [LARGE SCALE GENOMIC DNA]</scope>
    <source>
        <strain evidence="5 6">G6</strain>
    </source>
</reference>
<sequence length="559" mass="65252">MKDRNSLVVYDDSFYKKLWKDNIAINSFGNIIDFLKHYHFYVYHIDDYISEGNKIKDIDILITTDDVSKNNIDEQPNTSIIFSLSEIDSHAASHSVNKDIVTKNIEFKHKTHRYLSQLNGEMRVSYGGEIFHLHGNYVKQFIDYTGWQNFINYDEFVIGLKKNKNNKKFYYLGLLNTYSSFYFAKCDNELFFKKIIGDIFGEKHKEFNFQPGISFSNKLIEYESSDVTRDLSKIKGNHIIYIDNDELFKKGFYDDQRHSPYDNLNEFLSESFKKITYLNQEIIEDLYNFKHYGNDYGILLLKGLNFDSVLPPTPSQALYYPDRGNFYGELWLAMISEFLGYAVGYSQEKNGNVFQNLVPNIKKEFLLSSESSKKELDFHTEIAFHPFMCDYVLLYCLRQDHEKNAKTFISSTKMMLRDLSLKEIKILSEPLFITGIDYSYGSPNGVKGNGSLTSVLYGNPNDPYMIYDLDLMKGLNTEAELVLDKLKTIANKHKYWVALEAGDLLVIENNRCIHGRSEFTPRYDGYDRWLLRTCVLTNIKQANSDILEESRIINTRFIV</sequence>
<name>A0A068R7I6_9GAMM</name>
<dbReference type="Pfam" id="PF02668">
    <property type="entry name" value="TauD"/>
    <property type="match status" value="1"/>
</dbReference>
<dbReference type="EMBL" id="FO704551">
    <property type="protein sequence ID" value="CDG22876.1"/>
    <property type="molecule type" value="Genomic_DNA"/>
</dbReference>
<dbReference type="STRING" id="1354304.XPG1_3240"/>
<comment type="cofactor">
    <cofactor evidence="1">
        <name>Fe(2+)</name>
        <dbReference type="ChEBI" id="CHEBI:29033"/>
    </cofactor>
</comment>
<evidence type="ECO:0000259" key="4">
    <source>
        <dbReference type="Pfam" id="PF02668"/>
    </source>
</evidence>
<keyword evidence="6" id="KW-1185">Reference proteome</keyword>
<organism evidence="5 6">
    <name type="scientific">Xenorhabdus poinarii G6</name>
    <dbReference type="NCBI Taxonomy" id="1354304"/>
    <lineage>
        <taxon>Bacteria</taxon>
        <taxon>Pseudomonadati</taxon>
        <taxon>Pseudomonadota</taxon>
        <taxon>Gammaproteobacteria</taxon>
        <taxon>Enterobacterales</taxon>
        <taxon>Morganellaceae</taxon>
        <taxon>Xenorhabdus</taxon>
    </lineage>
</organism>
<accession>A0A068R7I6</accession>
<dbReference type="GO" id="GO:0033758">
    <property type="term" value="F:clavaminate synthase activity"/>
    <property type="evidence" value="ECO:0007669"/>
    <property type="project" value="UniProtKB-EC"/>
</dbReference>
<protein>
    <submittedName>
        <fullName evidence="5">Putative Clavaminate synthase</fullName>
        <ecNumber evidence="5">1.14.11.21</ecNumber>
    </submittedName>
</protein>